<sequence length="365" mass="39469">MGEQAAAASSGETPPPPPPAAAAEVGAGAGQRMLPTPFLNKTYQLVDDPAVDDVISWNDDGSTFIVWRPAEFARDLLPKYFKHNNFSSFVRQLNTYGFRKVMPDRWEFANDCFRRGEKRLLVDIHRRKVTPAAAATAAVTMAAAAAIPMALPVPVAKRQGSPVLSGEEQVMSSSSSPERPFLHQHTPSYSGSGGFASGGDLGDENERLRRENSRLTRELGQMKKLCNNIFVLMSKYTDTQQLEAANAASAAASGETTEATQLPSPSVLELLPSCPSAAETGGEDEEEDKMSARLFGVCIGRKRLRHDGEVTASRGAAEVKPEPMDAQYPSPMDGYAGEAQDWPIYRPRPVYHPLRACSGSNLTGI</sequence>
<accession>A0ACD6AD78</accession>
<name>A0ACD6AD78_AVESA</name>
<dbReference type="EnsemblPlants" id="AVESA.00010b.r2.7DG1387140.1">
    <property type="protein sequence ID" value="AVESA.00010b.r2.7DG1387140.1.CDS"/>
    <property type="gene ID" value="AVESA.00010b.r2.7DG1387140"/>
</dbReference>
<dbReference type="Proteomes" id="UP001732700">
    <property type="component" value="Chromosome 7D"/>
</dbReference>
<organism evidence="1 2">
    <name type="scientific">Avena sativa</name>
    <name type="common">Oat</name>
    <dbReference type="NCBI Taxonomy" id="4498"/>
    <lineage>
        <taxon>Eukaryota</taxon>
        <taxon>Viridiplantae</taxon>
        <taxon>Streptophyta</taxon>
        <taxon>Embryophyta</taxon>
        <taxon>Tracheophyta</taxon>
        <taxon>Spermatophyta</taxon>
        <taxon>Magnoliopsida</taxon>
        <taxon>Liliopsida</taxon>
        <taxon>Poales</taxon>
        <taxon>Poaceae</taxon>
        <taxon>BOP clade</taxon>
        <taxon>Pooideae</taxon>
        <taxon>Poodae</taxon>
        <taxon>Poeae</taxon>
        <taxon>Poeae Chloroplast Group 1 (Aveneae type)</taxon>
        <taxon>Aveninae</taxon>
        <taxon>Avena</taxon>
    </lineage>
</organism>
<keyword evidence="2" id="KW-1185">Reference proteome</keyword>
<evidence type="ECO:0000313" key="2">
    <source>
        <dbReference type="Proteomes" id="UP001732700"/>
    </source>
</evidence>
<proteinExistence type="predicted"/>
<reference evidence="1" key="2">
    <citation type="submission" date="2025-09" db="UniProtKB">
        <authorList>
            <consortium name="EnsemblPlants"/>
        </authorList>
    </citation>
    <scope>IDENTIFICATION</scope>
</reference>
<reference evidence="1" key="1">
    <citation type="submission" date="2021-05" db="EMBL/GenBank/DDBJ databases">
        <authorList>
            <person name="Scholz U."/>
            <person name="Mascher M."/>
            <person name="Fiebig A."/>
        </authorList>
    </citation>
    <scope>NUCLEOTIDE SEQUENCE [LARGE SCALE GENOMIC DNA]</scope>
</reference>
<evidence type="ECO:0000313" key="1">
    <source>
        <dbReference type="EnsemblPlants" id="AVESA.00010b.r2.7DG1387140.1.CDS"/>
    </source>
</evidence>
<protein>
    <submittedName>
        <fullName evidence="1">Uncharacterized protein</fullName>
    </submittedName>
</protein>